<organism evidence="2 3">
    <name type="scientific">Emydomyces testavorans</name>
    <dbReference type="NCBI Taxonomy" id="2070801"/>
    <lineage>
        <taxon>Eukaryota</taxon>
        <taxon>Fungi</taxon>
        <taxon>Dikarya</taxon>
        <taxon>Ascomycota</taxon>
        <taxon>Pezizomycotina</taxon>
        <taxon>Eurotiomycetes</taxon>
        <taxon>Eurotiomycetidae</taxon>
        <taxon>Onygenales</taxon>
        <taxon>Nannizziopsiaceae</taxon>
        <taxon>Emydomyces</taxon>
    </lineage>
</organism>
<dbReference type="PROSITE" id="PS50011">
    <property type="entry name" value="PROTEIN_KINASE_DOM"/>
    <property type="match status" value="1"/>
</dbReference>
<protein>
    <recommendedName>
        <fullName evidence="1">Protein kinase domain-containing protein</fullName>
    </recommendedName>
</protein>
<dbReference type="InterPro" id="IPR011009">
    <property type="entry name" value="Kinase-like_dom_sf"/>
</dbReference>
<keyword evidence="3" id="KW-1185">Reference proteome</keyword>
<sequence>MDLPFDPSALKNDDLEGIGIGFSSIVIRIKGTKIVAKTFPPLDEDQHTERKIYEHLQKDGGGHPNVLRYFGRSPPDNELLRGGLLFEYHRRGILSAYFGKMETLGVSEAERRWFVDITFTFLESTEGSLISQPIHNYSWPYQAVSAVAYIHSRGVVHADIGLHNFLIHDDGRLILCDFAGSGMEGLPNTIAGGVRYSNPKYDQRLYSTAEDDVFALGTVLYELECGKRLYEGQSDQDIARQLRNQEFPDLYMIALPLRSVIEKCWTLEGYKADEAEAELGWDTTRLKASDQLFN</sequence>
<dbReference type="Gene3D" id="1.10.510.10">
    <property type="entry name" value="Transferase(Phosphotransferase) domain 1"/>
    <property type="match status" value="1"/>
</dbReference>
<proteinExistence type="predicted"/>
<dbReference type="AlphaFoldDB" id="A0AAF0IIM7"/>
<reference evidence="2" key="1">
    <citation type="submission" date="2023-03" db="EMBL/GenBank/DDBJ databases">
        <title>Emydomyces testavorans Genome Sequence.</title>
        <authorList>
            <person name="Hoyer L."/>
        </authorList>
    </citation>
    <scope>NUCLEOTIDE SEQUENCE</scope>
    <source>
        <strain evidence="2">16-2883</strain>
    </source>
</reference>
<evidence type="ECO:0000313" key="3">
    <source>
        <dbReference type="Proteomes" id="UP001219355"/>
    </source>
</evidence>
<dbReference type="Pfam" id="PF00069">
    <property type="entry name" value="Pkinase"/>
    <property type="match status" value="1"/>
</dbReference>
<dbReference type="GO" id="GO:0005634">
    <property type="term" value="C:nucleus"/>
    <property type="evidence" value="ECO:0007669"/>
    <property type="project" value="TreeGrafter"/>
</dbReference>
<dbReference type="PANTHER" id="PTHR24345">
    <property type="entry name" value="SERINE/THREONINE-PROTEIN KINASE PLK"/>
    <property type="match status" value="1"/>
</dbReference>
<dbReference type="GO" id="GO:0005524">
    <property type="term" value="F:ATP binding"/>
    <property type="evidence" value="ECO:0007669"/>
    <property type="project" value="InterPro"/>
</dbReference>
<dbReference type="GO" id="GO:0004672">
    <property type="term" value="F:protein kinase activity"/>
    <property type="evidence" value="ECO:0007669"/>
    <property type="project" value="InterPro"/>
</dbReference>
<dbReference type="EMBL" id="CP120628">
    <property type="protein sequence ID" value="WEW59005.1"/>
    <property type="molecule type" value="Genomic_DNA"/>
</dbReference>
<feature type="domain" description="Protein kinase" evidence="1">
    <location>
        <begin position="12"/>
        <end position="293"/>
    </location>
</feature>
<evidence type="ECO:0000259" key="1">
    <source>
        <dbReference type="PROSITE" id="PS50011"/>
    </source>
</evidence>
<gene>
    <name evidence="2" type="ORF">PRK78_004473</name>
</gene>
<dbReference type="Proteomes" id="UP001219355">
    <property type="component" value="Chromosome 2"/>
</dbReference>
<dbReference type="InterPro" id="IPR000719">
    <property type="entry name" value="Prot_kinase_dom"/>
</dbReference>
<accession>A0AAF0IIM7</accession>
<name>A0AAF0IIM7_9EURO</name>
<evidence type="ECO:0000313" key="2">
    <source>
        <dbReference type="EMBL" id="WEW59005.1"/>
    </source>
</evidence>
<dbReference type="SUPFAM" id="SSF56112">
    <property type="entry name" value="Protein kinase-like (PK-like)"/>
    <property type="match status" value="1"/>
</dbReference>